<reference evidence="3" key="1">
    <citation type="submission" date="2025-08" db="UniProtKB">
        <authorList>
            <consortium name="RefSeq"/>
        </authorList>
    </citation>
    <scope>IDENTIFICATION</scope>
    <source>
        <strain evidence="3">Ishihara</strain>
        <tissue evidence="3">Whole body</tissue>
    </source>
</reference>
<dbReference type="CDD" id="cd19941">
    <property type="entry name" value="TIL"/>
    <property type="match status" value="1"/>
</dbReference>
<accession>A0A9J7ISC8</accession>
<name>A0A9J7ISC8_SPOLT</name>
<evidence type="ECO:0000259" key="1">
    <source>
        <dbReference type="Pfam" id="PF01826"/>
    </source>
</evidence>
<proteinExistence type="predicted"/>
<dbReference type="Proteomes" id="UP000301870">
    <property type="component" value="Chromosome 22"/>
</dbReference>
<organism evidence="2 3">
    <name type="scientific">Spodoptera litura</name>
    <name type="common">Asian cotton leafworm</name>
    <dbReference type="NCBI Taxonomy" id="69820"/>
    <lineage>
        <taxon>Eukaryota</taxon>
        <taxon>Metazoa</taxon>
        <taxon>Ecdysozoa</taxon>
        <taxon>Arthropoda</taxon>
        <taxon>Hexapoda</taxon>
        <taxon>Insecta</taxon>
        <taxon>Pterygota</taxon>
        <taxon>Neoptera</taxon>
        <taxon>Endopterygota</taxon>
        <taxon>Lepidoptera</taxon>
        <taxon>Glossata</taxon>
        <taxon>Ditrysia</taxon>
        <taxon>Noctuoidea</taxon>
        <taxon>Noctuidae</taxon>
        <taxon>Amphipyrinae</taxon>
        <taxon>Spodoptera</taxon>
    </lineage>
</organism>
<dbReference type="InterPro" id="IPR036084">
    <property type="entry name" value="Ser_inhib-like_sf"/>
</dbReference>
<dbReference type="AlphaFoldDB" id="A0A9J7ISC8"/>
<dbReference type="GeneID" id="111356165"/>
<dbReference type="SUPFAM" id="SSF57567">
    <property type="entry name" value="Serine protease inhibitors"/>
    <property type="match status" value="1"/>
</dbReference>
<keyword evidence="2" id="KW-1185">Reference proteome</keyword>
<sequence length="115" mass="12610">MCISSFKVAFVMPSCVLTGFLFIATLTTVSVASSEDQMPFDCPANEHYIKCRLEVCIKTCSHLRKAPPCPSIAPGCYQPACVCDTGYLRNANGICVHKDECGFDIPDYITESKLM</sequence>
<dbReference type="Pfam" id="PF01826">
    <property type="entry name" value="TIL"/>
    <property type="match status" value="1"/>
</dbReference>
<dbReference type="Gene3D" id="2.10.25.10">
    <property type="entry name" value="Laminin"/>
    <property type="match status" value="1"/>
</dbReference>
<dbReference type="KEGG" id="sliu:111356165"/>
<dbReference type="RefSeq" id="XP_022826198.1">
    <property type="nucleotide sequence ID" value="XM_022970430.1"/>
</dbReference>
<dbReference type="InterPro" id="IPR002919">
    <property type="entry name" value="TIL_dom"/>
</dbReference>
<protein>
    <submittedName>
        <fullName evidence="3">IgGFc-binding protein-like</fullName>
    </submittedName>
</protein>
<evidence type="ECO:0000313" key="3">
    <source>
        <dbReference type="RefSeq" id="XP_022826198.1"/>
    </source>
</evidence>
<feature type="domain" description="TIL" evidence="1">
    <location>
        <begin position="42"/>
        <end position="101"/>
    </location>
</feature>
<dbReference type="OrthoDB" id="671595at2759"/>
<evidence type="ECO:0000313" key="2">
    <source>
        <dbReference type="Proteomes" id="UP000301870"/>
    </source>
</evidence>
<gene>
    <name evidence="3" type="primary">LOC111356165</name>
</gene>